<protein>
    <submittedName>
        <fullName evidence="1">Uncharacterized protein</fullName>
    </submittedName>
</protein>
<comment type="caution">
    <text evidence="1">The sequence shown here is derived from an EMBL/GenBank/DDBJ whole genome shotgun (WGS) entry which is preliminary data.</text>
</comment>
<evidence type="ECO:0000313" key="1">
    <source>
        <dbReference type="EMBL" id="PZV85343.1"/>
    </source>
</evidence>
<dbReference type="Proteomes" id="UP000248917">
    <property type="component" value="Unassembled WGS sequence"/>
</dbReference>
<dbReference type="AlphaFoldDB" id="A0A326RVR5"/>
<accession>A0A326RVR5</accession>
<name>A0A326RVR5_9BACT</name>
<reference evidence="1 2" key="1">
    <citation type="submission" date="2018-06" db="EMBL/GenBank/DDBJ databases">
        <title>Genomic Encyclopedia of Archaeal and Bacterial Type Strains, Phase II (KMG-II): from individual species to whole genera.</title>
        <authorList>
            <person name="Goeker M."/>
        </authorList>
    </citation>
    <scope>NUCLEOTIDE SEQUENCE [LARGE SCALE GENOMIC DNA]</scope>
    <source>
        <strain evidence="1 2">T4</strain>
    </source>
</reference>
<dbReference type="EMBL" id="QKTX01000003">
    <property type="protein sequence ID" value="PZV85343.1"/>
    <property type="molecule type" value="Genomic_DNA"/>
</dbReference>
<gene>
    <name evidence="1" type="ORF">CLV31_103134</name>
</gene>
<proteinExistence type="predicted"/>
<sequence>MTESLLKLGRLSLYYKDSGEWEVYLYLSFNPFPSRIIGVIFSIRLS</sequence>
<evidence type="ECO:0000313" key="2">
    <source>
        <dbReference type="Proteomes" id="UP000248917"/>
    </source>
</evidence>
<keyword evidence="2" id="KW-1185">Reference proteome</keyword>
<organism evidence="1 2">
    <name type="scientific">Algoriphagus aquaeductus</name>
    <dbReference type="NCBI Taxonomy" id="475299"/>
    <lineage>
        <taxon>Bacteria</taxon>
        <taxon>Pseudomonadati</taxon>
        <taxon>Bacteroidota</taxon>
        <taxon>Cytophagia</taxon>
        <taxon>Cytophagales</taxon>
        <taxon>Cyclobacteriaceae</taxon>
        <taxon>Algoriphagus</taxon>
    </lineage>
</organism>